<keyword evidence="2" id="KW-0812">Transmembrane</keyword>
<evidence type="ECO:0000256" key="2">
    <source>
        <dbReference type="SAM" id="Phobius"/>
    </source>
</evidence>
<organism evidence="3 4">
    <name type="scientific">Phyllosticta citriasiana</name>
    <dbReference type="NCBI Taxonomy" id="595635"/>
    <lineage>
        <taxon>Eukaryota</taxon>
        <taxon>Fungi</taxon>
        <taxon>Dikarya</taxon>
        <taxon>Ascomycota</taxon>
        <taxon>Pezizomycotina</taxon>
        <taxon>Dothideomycetes</taxon>
        <taxon>Dothideomycetes incertae sedis</taxon>
        <taxon>Botryosphaeriales</taxon>
        <taxon>Phyllostictaceae</taxon>
        <taxon>Phyllosticta</taxon>
    </lineage>
</organism>
<evidence type="ECO:0000313" key="4">
    <source>
        <dbReference type="Proteomes" id="UP001363622"/>
    </source>
</evidence>
<accession>A0ABR1KUI0</accession>
<evidence type="ECO:0000313" key="3">
    <source>
        <dbReference type="EMBL" id="KAK7518913.1"/>
    </source>
</evidence>
<gene>
    <name evidence="3" type="ORF">IWZ03DRAFT_413878</name>
</gene>
<feature type="region of interest" description="Disordered" evidence="1">
    <location>
        <begin position="62"/>
        <end position="90"/>
    </location>
</feature>
<name>A0ABR1KUI0_9PEZI</name>
<sequence length="90" mass="9925">MSASCISSCAIPVAFIVLVLLVWQKMQHERAQYEALHPSEKVVALTVIQAARLREEQVGFELSDSKTPELPQGKPRHARVDSASTSCADY</sequence>
<feature type="transmembrane region" description="Helical" evidence="2">
    <location>
        <begin position="6"/>
        <end position="23"/>
    </location>
</feature>
<evidence type="ECO:0000256" key="1">
    <source>
        <dbReference type="SAM" id="MobiDB-lite"/>
    </source>
</evidence>
<reference evidence="3 4" key="1">
    <citation type="submission" date="2024-04" db="EMBL/GenBank/DDBJ databases">
        <title>Phyllosticta paracitricarpa is synonymous to the EU quarantine fungus P. citricarpa based on phylogenomic analyses.</title>
        <authorList>
            <consortium name="Lawrence Berkeley National Laboratory"/>
            <person name="Van Ingen-Buijs V.A."/>
            <person name="Van Westerhoven A.C."/>
            <person name="Haridas S."/>
            <person name="Skiadas P."/>
            <person name="Martin F."/>
            <person name="Groenewald J.Z."/>
            <person name="Crous P.W."/>
            <person name="Seidl M.F."/>
        </authorList>
    </citation>
    <scope>NUCLEOTIDE SEQUENCE [LARGE SCALE GENOMIC DNA]</scope>
    <source>
        <strain evidence="3 4">CBS 123371</strain>
    </source>
</reference>
<keyword evidence="4" id="KW-1185">Reference proteome</keyword>
<keyword evidence="2" id="KW-1133">Transmembrane helix</keyword>
<protein>
    <submittedName>
        <fullName evidence="3">Uncharacterized protein</fullName>
    </submittedName>
</protein>
<dbReference type="EMBL" id="JBBPHU010000004">
    <property type="protein sequence ID" value="KAK7518913.1"/>
    <property type="molecule type" value="Genomic_DNA"/>
</dbReference>
<proteinExistence type="predicted"/>
<comment type="caution">
    <text evidence="3">The sequence shown here is derived from an EMBL/GenBank/DDBJ whole genome shotgun (WGS) entry which is preliminary data.</text>
</comment>
<keyword evidence="2" id="KW-0472">Membrane</keyword>
<dbReference type="Proteomes" id="UP001363622">
    <property type="component" value="Unassembled WGS sequence"/>
</dbReference>